<organism evidence="2">
    <name type="scientific">Lepeophtheirus salmonis</name>
    <name type="common">Salmon louse</name>
    <name type="synonym">Caligus salmonis</name>
    <dbReference type="NCBI Taxonomy" id="72036"/>
    <lineage>
        <taxon>Eukaryota</taxon>
        <taxon>Metazoa</taxon>
        <taxon>Ecdysozoa</taxon>
        <taxon>Arthropoda</taxon>
        <taxon>Crustacea</taxon>
        <taxon>Multicrustacea</taxon>
        <taxon>Hexanauplia</taxon>
        <taxon>Copepoda</taxon>
        <taxon>Siphonostomatoida</taxon>
        <taxon>Caligidae</taxon>
        <taxon>Lepeophtheirus</taxon>
    </lineage>
</organism>
<sequence length="1286" mass="147628">MNSNNSSIQSKLRYSLCNLVTRQPEYLYQCLLLFLYLKLVNLKRNYLFKRRKTIPCLKDSLPLSRRCLSKIGCIFFSLVMDIELGEIENYENKPSPGNIFKGTIIHWTNKYALFEYIFEHSITYGIFRPNNIYANGVKIKRKDKNNLDSFLHTHGLNVHVTNFVPHSTGLDFTELSYKLDDVENIVKPEFMAINVWIGNEKPPEDELKKGEKRAQEYKVLEDVCGQVFNFDSKSKTGWIKLSYSNWDIVKFKVEALIIGGECTSKDKSNRFLLDILKKPPSKRIVKLDCVYESAESPIDLNDGEGTKTFHHKWNCSILWPLDEKRPVVEYLRKPVVYEVKEFSKFQSESIKNKINGSTYFEGKLSKIIDSQNGVIATQKKSVPFSLKRVFVAGIPGNTLSDSLYKILNVADDLFGYFKEPELEALMVWKEYRKIPVLKETLMDLDNQKFRQNNFPMPWEATFKEMDASILTSDGVIGKAMLIDNPKLVLFTRSRCYVDGLLLKFIKDVNYFHQNVNVKMDIVEADPNESHGEYDYVAVLVWLGEKPKEEDVLKEIENPTSYRAKIIKFAPIIPDVGITSGVLHILNGSSFANERVIFNRDVVYIFSFPMAKGDLAYVLKEFDKVNVEFKPTTLDEKEKSLRIYGCAIKYKASCVWIGYFPRAVVEAYNTTNLIPFLDKRNLSLKKFKAIVDGTCEAKKNTPGPDDQLIDRIEDCLLPPNNLKGRLIEIKKPDYGSTDGTKLGVMRIENGPHSQKKAFFNRNSLYIYGRNMHKADLMKIVNESDKFFIDIQGDTGNSHVPFKITIAWIGLHPNDFKKDKQTLAPHIRIKFNHWLNSHHITEEEFEECVSGKAKIKSFFPFKSEQMNARISYFYPPNKDSKRGVEFGILKIVTGPLSKRDVLFERSDFYLFNVCLKNVDISKLLKEGEKIFCEASEIIGRDRKKWQARLGVSRVPNYSANLVWLSSRPKATDANYDYTYNNNLIQWLRKRDCSMETFQSYVDNIPPSPKALELTYNDNSDEFAFKRHVKVEKIEYDEDSNIVDLGNSLVKKIIKCNSSDDGLHSVITTETELNLAIFLHDSLKKAISFKRCGPKNEPENRFEQFKEIVPYDSSLGWANKDSMSLNFDLSDSDICSSENISLKPEVITNQQIDLKANNILNHSSVKLEESFSSIYGNASLPTLCSNNNVNSISGSSDSYFSLNSNVRDTNDSNYDIFKEKLSQYGGKGINWNPPCPYPSQLPDSPRRSPSQEQPLFHSPVGISMPLATHGLLRIKEEFREPPFKRKFSP</sequence>
<name>A0A0K2TAS1_LEPSM</name>
<proteinExistence type="predicted"/>
<protein>
    <submittedName>
        <fullName evidence="2">Uncharacterized protein</fullName>
    </submittedName>
</protein>
<reference evidence="2" key="1">
    <citation type="submission" date="2014-05" db="EMBL/GenBank/DDBJ databases">
        <authorList>
            <person name="Chronopoulou M."/>
        </authorList>
    </citation>
    <scope>NUCLEOTIDE SEQUENCE</scope>
    <source>
        <tissue evidence="2">Whole organism</tissue>
    </source>
</reference>
<evidence type="ECO:0000256" key="1">
    <source>
        <dbReference type="SAM" id="MobiDB-lite"/>
    </source>
</evidence>
<dbReference type="EMBL" id="HACA01005747">
    <property type="protein sequence ID" value="CDW23108.1"/>
    <property type="molecule type" value="Transcribed_RNA"/>
</dbReference>
<feature type="region of interest" description="Disordered" evidence="1">
    <location>
        <begin position="1229"/>
        <end position="1259"/>
    </location>
</feature>
<accession>A0A0K2TAS1</accession>
<dbReference type="OrthoDB" id="10574471at2759"/>
<evidence type="ECO:0000313" key="2">
    <source>
        <dbReference type="EMBL" id="CDW23108.1"/>
    </source>
</evidence>